<evidence type="ECO:0000313" key="1">
    <source>
        <dbReference type="Proteomes" id="UP000887580"/>
    </source>
</evidence>
<name>A0AC35FL63_9BILA</name>
<dbReference type="WBParaSite" id="PS1159_v2.g18489.t1">
    <property type="protein sequence ID" value="PS1159_v2.g18489.t1"/>
    <property type="gene ID" value="PS1159_v2.g18489"/>
</dbReference>
<accession>A0AC35FL63</accession>
<dbReference type="Proteomes" id="UP000887580">
    <property type="component" value="Unplaced"/>
</dbReference>
<evidence type="ECO:0000313" key="2">
    <source>
        <dbReference type="WBParaSite" id="PS1159_v2.g18489.t1"/>
    </source>
</evidence>
<protein>
    <submittedName>
        <fullName evidence="2">Uncharacterized protein</fullName>
    </submittedName>
</protein>
<reference evidence="2" key="1">
    <citation type="submission" date="2022-11" db="UniProtKB">
        <authorList>
            <consortium name="WormBaseParasite"/>
        </authorList>
    </citation>
    <scope>IDENTIFICATION</scope>
</reference>
<proteinExistence type="predicted"/>
<sequence length="117" mass="13429">MGSIIDNFAVDHDQKLAFKIASYNAMFVILLAICFAGLFAIYNMLYMFLMPILWATLVGTILFPLKKKISHCFGGWLENLDQTDTPLVVGLIFLPYKYTSFGCLFHWSIFFIENIEL</sequence>
<organism evidence="1 2">
    <name type="scientific">Panagrolaimus sp. PS1159</name>
    <dbReference type="NCBI Taxonomy" id="55785"/>
    <lineage>
        <taxon>Eukaryota</taxon>
        <taxon>Metazoa</taxon>
        <taxon>Ecdysozoa</taxon>
        <taxon>Nematoda</taxon>
        <taxon>Chromadorea</taxon>
        <taxon>Rhabditida</taxon>
        <taxon>Tylenchina</taxon>
        <taxon>Panagrolaimomorpha</taxon>
        <taxon>Panagrolaimoidea</taxon>
        <taxon>Panagrolaimidae</taxon>
        <taxon>Panagrolaimus</taxon>
    </lineage>
</organism>